<dbReference type="AlphaFoldDB" id="A0A4R2P4I3"/>
<accession>A0A4R2P4I3</accession>
<protein>
    <recommendedName>
        <fullName evidence="4">WD40 repeat protein</fullName>
    </recommendedName>
</protein>
<comment type="caution">
    <text evidence="2">The sequence shown here is derived from an EMBL/GenBank/DDBJ whole genome shotgun (WGS) entry which is preliminary data.</text>
</comment>
<dbReference type="PANTHER" id="PTHR36842">
    <property type="entry name" value="PROTEIN TOLB HOMOLOG"/>
    <property type="match status" value="1"/>
</dbReference>
<keyword evidence="3" id="KW-1185">Reference proteome</keyword>
<dbReference type="EMBL" id="SLXK01000014">
    <property type="protein sequence ID" value="TCP28964.1"/>
    <property type="molecule type" value="Genomic_DNA"/>
</dbReference>
<dbReference type="Proteomes" id="UP000295416">
    <property type="component" value="Unassembled WGS sequence"/>
</dbReference>
<organism evidence="2 3">
    <name type="scientific">Scopulibacillus darangshiensis</name>
    <dbReference type="NCBI Taxonomy" id="442528"/>
    <lineage>
        <taxon>Bacteria</taxon>
        <taxon>Bacillati</taxon>
        <taxon>Bacillota</taxon>
        <taxon>Bacilli</taxon>
        <taxon>Bacillales</taxon>
        <taxon>Sporolactobacillaceae</taxon>
        <taxon>Scopulibacillus</taxon>
    </lineage>
</organism>
<proteinExistence type="predicted"/>
<feature type="signal peptide" evidence="1">
    <location>
        <begin position="1"/>
        <end position="24"/>
    </location>
</feature>
<dbReference type="SUPFAM" id="SSF82171">
    <property type="entry name" value="DPP6 N-terminal domain-like"/>
    <property type="match status" value="1"/>
</dbReference>
<gene>
    <name evidence="2" type="ORF">EV207_11489</name>
</gene>
<evidence type="ECO:0008006" key="4">
    <source>
        <dbReference type="Google" id="ProtNLM"/>
    </source>
</evidence>
<evidence type="ECO:0000256" key="1">
    <source>
        <dbReference type="SAM" id="SignalP"/>
    </source>
</evidence>
<dbReference type="Gene3D" id="2.120.10.30">
    <property type="entry name" value="TolB, C-terminal domain"/>
    <property type="match status" value="1"/>
</dbReference>
<dbReference type="RefSeq" id="WP_132746263.1">
    <property type="nucleotide sequence ID" value="NZ_SLXK01000014.1"/>
</dbReference>
<sequence length="422" mass="47917">MKKSLSFLLIILFMAPWTFQTAKADNQNIKAAFIRNGDLWIKINNQEKQVTKAKQVSTPKWSYDGKWLAYSVIDEDDSLGNPEVWIYSLVKKRNYHITGDTDRYEWAPDQNMLAALSQGVLNITDTSKLDNHRFENVTTGVNNFAWLPDGSGFLASSTADALPDGWTNPILYIVPLDTKMDQKKVKRLFTIPSKLEKGPIDILSIGTTTFKWSADKKWIAFVVSPTASWSADSDMLCVLSSDGKTFDVIDEMLANSNWFKWAPNKNLLGYIEGSGRIALMNKQLNIKELPALQTAFTPHGYADRAFTWINDKNIVVSRVQESEWSNDEKKRPLPVLFHVNIQNQEQTKLTTPPASWGDFSPKYIGNADLLSWIRSDREKANVMLGRPGSGQGNVWIKNIDIGSDFYEQWYWQTVIAIYHGQS</sequence>
<evidence type="ECO:0000313" key="2">
    <source>
        <dbReference type="EMBL" id="TCP28964.1"/>
    </source>
</evidence>
<name>A0A4R2P4I3_9BACL</name>
<dbReference type="PANTHER" id="PTHR36842:SF1">
    <property type="entry name" value="PROTEIN TOLB"/>
    <property type="match status" value="1"/>
</dbReference>
<keyword evidence="1" id="KW-0732">Signal</keyword>
<feature type="chain" id="PRO_5020891117" description="WD40 repeat protein" evidence="1">
    <location>
        <begin position="25"/>
        <end position="422"/>
    </location>
</feature>
<dbReference type="InterPro" id="IPR011042">
    <property type="entry name" value="6-blade_b-propeller_TolB-like"/>
</dbReference>
<reference evidence="2 3" key="1">
    <citation type="submission" date="2019-03" db="EMBL/GenBank/DDBJ databases">
        <title>Genomic Encyclopedia of Type Strains, Phase IV (KMG-IV): sequencing the most valuable type-strain genomes for metagenomic binning, comparative biology and taxonomic classification.</title>
        <authorList>
            <person name="Goeker M."/>
        </authorList>
    </citation>
    <scope>NUCLEOTIDE SEQUENCE [LARGE SCALE GENOMIC DNA]</scope>
    <source>
        <strain evidence="2 3">DSM 19377</strain>
    </source>
</reference>
<dbReference type="OrthoDB" id="9774911at2"/>
<evidence type="ECO:0000313" key="3">
    <source>
        <dbReference type="Proteomes" id="UP000295416"/>
    </source>
</evidence>